<dbReference type="Proteomes" id="UP001209755">
    <property type="component" value="Unassembled WGS sequence"/>
</dbReference>
<keyword evidence="1 2" id="KW-0238">DNA-binding</keyword>
<reference evidence="5" key="1">
    <citation type="submission" date="2023-07" db="EMBL/GenBank/DDBJ databases">
        <title>Genome sequencing of Purple Non-Sulfur Bacteria from various extreme environments.</title>
        <authorList>
            <person name="Mayer M."/>
        </authorList>
    </citation>
    <scope>NUCLEOTIDE SEQUENCE [LARGE SCALE GENOMIC DNA]</scope>
    <source>
        <strain evidence="5">DSM 17935</strain>
    </source>
</reference>
<dbReference type="InterPro" id="IPR036388">
    <property type="entry name" value="WH-like_DNA-bd_sf"/>
</dbReference>
<evidence type="ECO:0000313" key="5">
    <source>
        <dbReference type="Proteomes" id="UP001209755"/>
    </source>
</evidence>
<dbReference type="Gene3D" id="1.10.10.10">
    <property type="entry name" value="Winged helix-like DNA-binding domain superfamily/Winged helix DNA-binding domain"/>
    <property type="match status" value="1"/>
</dbReference>
<proteinExistence type="predicted"/>
<feature type="domain" description="OmpR/PhoB-type" evidence="3">
    <location>
        <begin position="1"/>
        <end position="110"/>
    </location>
</feature>
<sequence length="131" mass="14705">MDANARLEVVENENEVLRARIAVLEDALMETKPLPIEWSLTGAEACVFGVLVNRSMATKDAILAALYRDVGKDEAEPKIVDVFICKLRKKLRLFDVEIRTVWGQGYALAEETRRTFKKGAAEQNSPENPEV</sequence>
<evidence type="ECO:0000256" key="2">
    <source>
        <dbReference type="PROSITE-ProRule" id="PRU01091"/>
    </source>
</evidence>
<protein>
    <submittedName>
        <fullName evidence="4">Two-component system cell cycle response regulator CtrA</fullName>
    </submittedName>
</protein>
<dbReference type="SMART" id="SM00862">
    <property type="entry name" value="Trans_reg_C"/>
    <property type="match status" value="1"/>
</dbReference>
<feature type="DNA-binding region" description="OmpR/PhoB-type" evidence="2">
    <location>
        <begin position="1"/>
        <end position="110"/>
    </location>
</feature>
<dbReference type="EMBL" id="JAOQNS010000014">
    <property type="protein sequence ID" value="MCW2309680.1"/>
    <property type="molecule type" value="Genomic_DNA"/>
</dbReference>
<dbReference type="Pfam" id="PF00486">
    <property type="entry name" value="Trans_reg_C"/>
    <property type="match status" value="1"/>
</dbReference>
<evidence type="ECO:0000259" key="3">
    <source>
        <dbReference type="PROSITE" id="PS51755"/>
    </source>
</evidence>
<comment type="caution">
    <text evidence="4">The sequence shown here is derived from an EMBL/GenBank/DDBJ whole genome shotgun (WGS) entry which is preliminary data.</text>
</comment>
<dbReference type="PROSITE" id="PS51755">
    <property type="entry name" value="OMPR_PHOB"/>
    <property type="match status" value="1"/>
</dbReference>
<dbReference type="RefSeq" id="WP_264603260.1">
    <property type="nucleotide sequence ID" value="NZ_JAOQNS010000014.1"/>
</dbReference>
<accession>A0ABT3HH39</accession>
<dbReference type="InterPro" id="IPR001867">
    <property type="entry name" value="OmpR/PhoB-type_DNA-bd"/>
</dbReference>
<organism evidence="4 5">
    <name type="scientific">Rhodobium gokarnense</name>
    <dbReference type="NCBI Taxonomy" id="364296"/>
    <lineage>
        <taxon>Bacteria</taxon>
        <taxon>Pseudomonadati</taxon>
        <taxon>Pseudomonadota</taxon>
        <taxon>Alphaproteobacteria</taxon>
        <taxon>Hyphomicrobiales</taxon>
        <taxon>Rhodobiaceae</taxon>
        <taxon>Rhodobium</taxon>
    </lineage>
</organism>
<name>A0ABT3HH39_9HYPH</name>
<evidence type="ECO:0000313" key="4">
    <source>
        <dbReference type="EMBL" id="MCW2309680.1"/>
    </source>
</evidence>
<dbReference type="InterPro" id="IPR016032">
    <property type="entry name" value="Sig_transdc_resp-reg_C-effctor"/>
</dbReference>
<dbReference type="SUPFAM" id="SSF46894">
    <property type="entry name" value="C-terminal effector domain of the bipartite response regulators"/>
    <property type="match status" value="1"/>
</dbReference>
<gene>
    <name evidence="4" type="ORF">M2319_004039</name>
</gene>
<evidence type="ECO:0000256" key="1">
    <source>
        <dbReference type="ARBA" id="ARBA00023125"/>
    </source>
</evidence>
<keyword evidence="5" id="KW-1185">Reference proteome</keyword>